<sequence>MSCCAAGVDNGLLLAPAQRLPAEEIALSSRDLGGGTWQTDLSVPQMRCAACIASVEGALAGLDGVIAARVNLTARRVAVKWRGSDVPPMIEALRARGYEATVAAADDDGRDPEMTRLLRATAVAGFAAMNIMLFSVSVWSGADAATRGTFHLISALLALPAVAYSGRIFFLGAWHGLKSRSASMDLPISVGILMALALSIHDTLAGGPHAYFDAITTLIFFLLAGRTLDHAMRGKARNAVAGLAKMMPRGATVIEENGDRVYRDVGRVAAGDTLAVLPGDRVPVDGTVVSGEGLVDLSLVSGEAAPVPVAPGASVLSGAMLVDGALTLRVERAAGNSFLADMVRMMAAAEEGRTGYRRIADRAAALYSPVIHLLALAAGLGWLGISGDWHHSLTVAISVLIITCPCALGLAVPMVQVIAARRLFDLGVSLKDGSALERLARIDTVAFDKTGTLTDGMPRLFNRGLSAEDLAIAGRLATQSRHPVARAVAAFAPAKGKDGPVKDFREVAGCGIEGRIGGSWYRLGRRDWVQSCPGAGDEADSTGPEGGADALTWLSRDGRPVGGFEISDALRSGAVEAVRVLRSMGIASEVMSGDHQESVAAVAASLGIASARHRMLPGDKVRHLEALRANGHSVLMVGDGLNDAPALAAADVSMAPSSAADVGRNAADLVFMRNTLAAVPQAIAIARRADRLVKQNFAFAILYNVGVLPLAVLGHVTPLLAAIAMSASSILVVLNAMRIRPPAPGVRSIADLAGAKPGVEAT</sequence>
<dbReference type="PROSITE" id="PS01047">
    <property type="entry name" value="HMA_1"/>
    <property type="match status" value="1"/>
</dbReference>
<dbReference type="SFLD" id="SFLDS00003">
    <property type="entry name" value="Haloacid_Dehalogenase"/>
    <property type="match status" value="1"/>
</dbReference>
<evidence type="ECO:0000256" key="1">
    <source>
        <dbReference type="ARBA" id="ARBA00004651"/>
    </source>
</evidence>
<keyword evidence="8 15" id="KW-0547">Nucleotide-binding</keyword>
<keyword evidence="10" id="KW-0460">Magnesium</keyword>
<dbReference type="EMBL" id="JAHWQX010000003">
    <property type="protein sequence ID" value="MBW3098303.1"/>
    <property type="molecule type" value="Genomic_DNA"/>
</dbReference>
<organism evidence="17 18">
    <name type="scientific">Pseudohoeflea coraliihabitans</name>
    <dbReference type="NCBI Taxonomy" id="2860393"/>
    <lineage>
        <taxon>Bacteria</taxon>
        <taxon>Pseudomonadati</taxon>
        <taxon>Pseudomonadota</taxon>
        <taxon>Alphaproteobacteria</taxon>
        <taxon>Hyphomicrobiales</taxon>
        <taxon>Rhizobiaceae</taxon>
        <taxon>Pseudohoeflea</taxon>
    </lineage>
</organism>
<dbReference type="SFLD" id="SFLDG00002">
    <property type="entry name" value="C1.7:_P-type_atpase_like"/>
    <property type="match status" value="1"/>
</dbReference>
<evidence type="ECO:0000313" key="17">
    <source>
        <dbReference type="EMBL" id="MBW3098303.1"/>
    </source>
</evidence>
<dbReference type="InterPro" id="IPR018303">
    <property type="entry name" value="ATPase_P-typ_P_site"/>
</dbReference>
<keyword evidence="14 15" id="KW-0472">Membrane</keyword>
<feature type="transmembrane region" description="Helical" evidence="15">
    <location>
        <begin position="210"/>
        <end position="228"/>
    </location>
</feature>
<evidence type="ECO:0000256" key="15">
    <source>
        <dbReference type="RuleBase" id="RU362081"/>
    </source>
</evidence>
<evidence type="ECO:0000256" key="10">
    <source>
        <dbReference type="ARBA" id="ARBA00022842"/>
    </source>
</evidence>
<keyword evidence="12 15" id="KW-1133">Transmembrane helix</keyword>
<keyword evidence="7 15" id="KW-0479">Metal-binding</keyword>
<dbReference type="Pfam" id="PF00702">
    <property type="entry name" value="Hydrolase"/>
    <property type="match status" value="1"/>
</dbReference>
<reference evidence="17" key="1">
    <citation type="submission" date="2021-07" db="EMBL/GenBank/DDBJ databases">
        <title>Pseudohoeflea marina sp. nov. a polyhydroxyalcanoate-producing bacterium.</title>
        <authorList>
            <person name="Zheng W."/>
            <person name="Yu S."/>
            <person name="Huang Y."/>
        </authorList>
    </citation>
    <scope>NUCLEOTIDE SEQUENCE</scope>
    <source>
        <strain evidence="17">DP4N28-3</strain>
    </source>
</reference>
<evidence type="ECO:0000256" key="9">
    <source>
        <dbReference type="ARBA" id="ARBA00022840"/>
    </source>
</evidence>
<dbReference type="NCBIfam" id="TIGR01511">
    <property type="entry name" value="ATPase-IB1_Cu"/>
    <property type="match status" value="1"/>
</dbReference>
<feature type="transmembrane region" description="Helical" evidence="15">
    <location>
        <begin position="363"/>
        <end position="385"/>
    </location>
</feature>
<evidence type="ECO:0000256" key="14">
    <source>
        <dbReference type="ARBA" id="ARBA00023136"/>
    </source>
</evidence>
<evidence type="ECO:0000256" key="6">
    <source>
        <dbReference type="ARBA" id="ARBA00022692"/>
    </source>
</evidence>
<gene>
    <name evidence="17" type="primary">cadA</name>
    <name evidence="17" type="ORF">KY465_13540</name>
</gene>
<dbReference type="NCBIfam" id="TIGR01494">
    <property type="entry name" value="ATPase_P-type"/>
    <property type="match status" value="1"/>
</dbReference>
<evidence type="ECO:0000256" key="12">
    <source>
        <dbReference type="ARBA" id="ARBA00022989"/>
    </source>
</evidence>
<evidence type="ECO:0000256" key="13">
    <source>
        <dbReference type="ARBA" id="ARBA00023065"/>
    </source>
</evidence>
<comment type="caution">
    <text evidence="17">The sequence shown here is derived from an EMBL/GenBank/DDBJ whole genome shotgun (WGS) entry which is preliminary data.</text>
</comment>
<dbReference type="Pfam" id="PF00403">
    <property type="entry name" value="HMA"/>
    <property type="match status" value="1"/>
</dbReference>
<dbReference type="InterPro" id="IPR006121">
    <property type="entry name" value="HMA_dom"/>
</dbReference>
<keyword evidence="13" id="KW-0406">Ion transport</keyword>
<dbReference type="SFLD" id="SFLDF00027">
    <property type="entry name" value="p-type_atpase"/>
    <property type="match status" value="1"/>
</dbReference>
<evidence type="ECO:0000256" key="2">
    <source>
        <dbReference type="ARBA" id="ARBA00006024"/>
    </source>
</evidence>
<comment type="similarity">
    <text evidence="2 15">Belongs to the cation transport ATPase (P-type) (TC 3.A.3) family. Type IB subfamily.</text>
</comment>
<accession>A0ABS6WQR5</accession>
<comment type="subcellular location">
    <subcellularLocation>
        <location evidence="1">Cell membrane</location>
        <topology evidence="1">Multi-pass membrane protein</topology>
    </subcellularLocation>
</comment>
<dbReference type="InterPro" id="IPR017969">
    <property type="entry name" value="Heavy-metal-associated_CS"/>
</dbReference>
<name>A0ABS6WQR5_9HYPH</name>
<proteinExistence type="inferred from homology"/>
<dbReference type="NCBIfam" id="TIGR01512">
    <property type="entry name" value="ATPase-IB2_Cd"/>
    <property type="match status" value="1"/>
</dbReference>
<keyword evidence="4 15" id="KW-1003">Cell membrane</keyword>
<dbReference type="NCBIfam" id="TIGR01525">
    <property type="entry name" value="ATPase-IB_hvy"/>
    <property type="match status" value="1"/>
</dbReference>
<evidence type="ECO:0000256" key="4">
    <source>
        <dbReference type="ARBA" id="ARBA00022475"/>
    </source>
</evidence>
<dbReference type="Pfam" id="PF00122">
    <property type="entry name" value="E1-E2_ATPase"/>
    <property type="match status" value="1"/>
</dbReference>
<evidence type="ECO:0000256" key="8">
    <source>
        <dbReference type="ARBA" id="ARBA00022741"/>
    </source>
</evidence>
<dbReference type="InterPro" id="IPR059000">
    <property type="entry name" value="ATPase_P-type_domA"/>
</dbReference>
<evidence type="ECO:0000256" key="7">
    <source>
        <dbReference type="ARBA" id="ARBA00022723"/>
    </source>
</evidence>
<feature type="transmembrane region" description="Helical" evidence="15">
    <location>
        <begin position="152"/>
        <end position="174"/>
    </location>
</feature>
<keyword evidence="11" id="KW-1278">Translocase</keyword>
<feature type="domain" description="HMA" evidence="16">
    <location>
        <begin position="37"/>
        <end position="101"/>
    </location>
</feature>
<dbReference type="InterPro" id="IPR044492">
    <property type="entry name" value="P_typ_ATPase_HD_dom"/>
</dbReference>
<evidence type="ECO:0000256" key="5">
    <source>
        <dbReference type="ARBA" id="ARBA00022553"/>
    </source>
</evidence>
<feature type="transmembrane region" description="Helical" evidence="15">
    <location>
        <begin position="391"/>
        <end position="412"/>
    </location>
</feature>
<evidence type="ECO:0000313" key="18">
    <source>
        <dbReference type="Proteomes" id="UP001430804"/>
    </source>
</evidence>
<evidence type="ECO:0000259" key="16">
    <source>
        <dbReference type="PROSITE" id="PS50846"/>
    </source>
</evidence>
<dbReference type="CDD" id="cd00371">
    <property type="entry name" value="HMA"/>
    <property type="match status" value="1"/>
</dbReference>
<evidence type="ECO:0000256" key="3">
    <source>
        <dbReference type="ARBA" id="ARBA00022448"/>
    </source>
</evidence>
<dbReference type="PANTHER" id="PTHR43520">
    <property type="entry name" value="ATP7, ISOFORM B"/>
    <property type="match status" value="1"/>
</dbReference>
<protein>
    <submittedName>
        <fullName evidence="17">Cadmium-translocating P-type ATPase</fullName>
    </submittedName>
</protein>
<keyword evidence="6 15" id="KW-0812">Transmembrane</keyword>
<dbReference type="PANTHER" id="PTHR43520:SF5">
    <property type="entry name" value="CATION-TRANSPORTING P-TYPE ATPASE-RELATED"/>
    <property type="match status" value="1"/>
</dbReference>
<feature type="transmembrane region" description="Helical" evidence="15">
    <location>
        <begin position="186"/>
        <end position="204"/>
    </location>
</feature>
<keyword evidence="3" id="KW-0813">Transport</keyword>
<evidence type="ECO:0000256" key="11">
    <source>
        <dbReference type="ARBA" id="ARBA00022967"/>
    </source>
</evidence>
<dbReference type="PROSITE" id="PS50846">
    <property type="entry name" value="HMA_2"/>
    <property type="match status" value="1"/>
</dbReference>
<feature type="transmembrane region" description="Helical" evidence="15">
    <location>
        <begin position="697"/>
        <end position="713"/>
    </location>
</feature>
<dbReference type="PROSITE" id="PS00154">
    <property type="entry name" value="ATPASE_E1_E2"/>
    <property type="match status" value="1"/>
</dbReference>
<dbReference type="Proteomes" id="UP001430804">
    <property type="component" value="Unassembled WGS sequence"/>
</dbReference>
<dbReference type="InterPro" id="IPR001757">
    <property type="entry name" value="P_typ_ATPase"/>
</dbReference>
<dbReference type="InterPro" id="IPR027256">
    <property type="entry name" value="P-typ_ATPase_IB"/>
</dbReference>
<feature type="transmembrane region" description="Helical" evidence="15">
    <location>
        <begin position="117"/>
        <end position="140"/>
    </location>
</feature>
<keyword evidence="18" id="KW-1185">Reference proteome</keyword>
<keyword evidence="9 15" id="KW-0067">ATP-binding</keyword>
<dbReference type="RefSeq" id="WP_219202217.1">
    <property type="nucleotide sequence ID" value="NZ_JAHWQX010000003.1"/>
</dbReference>
<keyword evidence="5" id="KW-0597">Phosphoprotein</keyword>